<dbReference type="GeneID" id="5143143"/>
<dbReference type="AlphaFoldDB" id="Q0W903"/>
<sequence length="141" mass="16053">MAESRRYPLKTDPQGMVGRECPNPSCMTYFKVEASQVDCDELICPVCGRTDDCKKYTTVPQIDYINSLIFHKDSCPITHTGYSKTPPCRDYVELPAKCVYSCDSCNKKFGIDCKKPENCPYCNATREHLHEENKCDLNCSE</sequence>
<reference evidence="1 2" key="1">
    <citation type="journal article" date="2006" name="Science">
        <title>Genome of rice cluster I archaea -- the key methane producers in the rice rhizosphere.</title>
        <authorList>
            <person name="Erkel C."/>
            <person name="Kube M."/>
            <person name="Reinhardt R."/>
            <person name="Liesack W."/>
        </authorList>
    </citation>
    <scope>NUCLEOTIDE SEQUENCE [LARGE SCALE GENOMIC DNA]</scope>
    <source>
        <strain evidence="2">DSM 22066 / NBRC 105507 / MRE50</strain>
    </source>
</reference>
<dbReference type="OrthoDB" id="45654at2157"/>
<dbReference type="eggNOG" id="arCOG11711">
    <property type="taxonomic scope" value="Archaea"/>
</dbReference>
<accession>Q0W903</accession>
<gene>
    <name evidence="1" type="ORF">LRC102</name>
</gene>
<evidence type="ECO:0000313" key="1">
    <source>
        <dbReference type="EMBL" id="CAJ35123.1"/>
    </source>
</evidence>
<keyword evidence="2" id="KW-1185">Reference proteome</keyword>
<evidence type="ECO:0000313" key="2">
    <source>
        <dbReference type="Proteomes" id="UP000000663"/>
    </source>
</evidence>
<organism evidence="1 2">
    <name type="scientific">Methanocella arvoryzae (strain DSM 22066 / NBRC 105507 / MRE50)</name>
    <dbReference type="NCBI Taxonomy" id="351160"/>
    <lineage>
        <taxon>Archaea</taxon>
        <taxon>Methanobacteriati</taxon>
        <taxon>Methanobacteriota</taxon>
        <taxon>Stenosarchaea group</taxon>
        <taxon>Methanomicrobia</taxon>
        <taxon>Methanocellales</taxon>
        <taxon>Methanocellaceae</taxon>
        <taxon>Methanocella</taxon>
    </lineage>
</organism>
<dbReference type="KEGG" id="rci:LRC102"/>
<dbReference type="EMBL" id="AM114193">
    <property type="protein sequence ID" value="CAJ35123.1"/>
    <property type="molecule type" value="Genomic_DNA"/>
</dbReference>
<dbReference type="Proteomes" id="UP000000663">
    <property type="component" value="Chromosome"/>
</dbReference>
<protein>
    <submittedName>
        <fullName evidence="1">Uncharacterized protein</fullName>
    </submittedName>
</protein>
<dbReference type="STRING" id="351160.LRC102"/>
<dbReference type="RefSeq" id="WP_012037364.1">
    <property type="nucleotide sequence ID" value="NC_009464.1"/>
</dbReference>
<name>Q0W903_METAR</name>
<proteinExistence type="predicted"/>